<accession>A0A5J4UNP1</accession>
<sequence>MPQYSTWFFPVLFHNFDLDIDQRHVIPAPYEALTQAVNGKIFNYFVDQDVISAPSDLYHSLTFENKNINDQRDFYGHTDGAVLTPDNIFYKTTIYYGTKETKTLYLNKYMLTWKLATDDSFMRGYNSSKISARTNTSVILRGKLVRGINETRTRYIEQKQNDFAEFSGTRAYPDPVEVGLTPITHYL</sequence>
<name>A0A5J4UNP1_9EUKA</name>
<organism evidence="1 2">
    <name type="scientific">Streblomastix strix</name>
    <dbReference type="NCBI Taxonomy" id="222440"/>
    <lineage>
        <taxon>Eukaryota</taxon>
        <taxon>Metamonada</taxon>
        <taxon>Preaxostyla</taxon>
        <taxon>Oxymonadida</taxon>
        <taxon>Streblomastigidae</taxon>
        <taxon>Streblomastix</taxon>
    </lineage>
</organism>
<gene>
    <name evidence="1" type="ORF">EZS28_032520</name>
</gene>
<dbReference type="Proteomes" id="UP000324800">
    <property type="component" value="Unassembled WGS sequence"/>
</dbReference>
<protein>
    <submittedName>
        <fullName evidence="1">Uncharacterized protein</fullName>
    </submittedName>
</protein>
<evidence type="ECO:0000313" key="2">
    <source>
        <dbReference type="Proteomes" id="UP000324800"/>
    </source>
</evidence>
<evidence type="ECO:0000313" key="1">
    <source>
        <dbReference type="EMBL" id="KAA6371953.1"/>
    </source>
</evidence>
<dbReference type="EMBL" id="SNRW01014018">
    <property type="protein sequence ID" value="KAA6371953.1"/>
    <property type="molecule type" value="Genomic_DNA"/>
</dbReference>
<reference evidence="1 2" key="1">
    <citation type="submission" date="2019-03" db="EMBL/GenBank/DDBJ databases">
        <title>Single cell metagenomics reveals metabolic interactions within the superorganism composed of flagellate Streblomastix strix and complex community of Bacteroidetes bacteria on its surface.</title>
        <authorList>
            <person name="Treitli S.C."/>
            <person name="Kolisko M."/>
            <person name="Husnik F."/>
            <person name="Keeling P."/>
            <person name="Hampl V."/>
        </authorList>
    </citation>
    <scope>NUCLEOTIDE SEQUENCE [LARGE SCALE GENOMIC DNA]</scope>
    <source>
        <strain evidence="1">ST1C</strain>
    </source>
</reference>
<dbReference type="AlphaFoldDB" id="A0A5J4UNP1"/>
<proteinExistence type="predicted"/>
<comment type="caution">
    <text evidence="1">The sequence shown here is derived from an EMBL/GenBank/DDBJ whole genome shotgun (WGS) entry which is preliminary data.</text>
</comment>